<proteinExistence type="evidence at transcript level"/>
<sequence length="144" mass="16034">MAVGRFAAEIRDPFRRARIWLGTFDTAEEAAMVYDKAAIQIKGPNALTNFIKPPVRTPSPSSSPVVDITGYDSGKESHSLSSPTFVLRFQYTVEAGNEPLVLETNWSSRSDQLIIKEKVKDWKPPLEELRESEDAGDLLGLKIL</sequence>
<reference evidence="7" key="1">
    <citation type="journal article" date="2016" name="Genes (Basel)">
        <title>Divergent Expression Patterns in Two Vernicia Species Revealed the Potential Role of the Hub Gene VmAP2/ERF036 in Resistance to Fusarium oxysporum in Vernicia montana.</title>
        <authorList>
            <person name="Zhang Q."/>
            <person name="Gao M."/>
            <person name="Wu L."/>
            <person name="Wang Y."/>
            <person name="Chen Y."/>
        </authorList>
    </citation>
    <scope>NUCLEOTIDE SEQUENCE</scope>
</reference>
<feature type="domain" description="AP2/ERF" evidence="6">
    <location>
        <begin position="1"/>
        <end position="51"/>
    </location>
</feature>
<dbReference type="PROSITE" id="PS51032">
    <property type="entry name" value="AP2_ERF"/>
    <property type="match status" value="1"/>
</dbReference>
<dbReference type="AlphaFoldDB" id="A0A1L6CAY7"/>
<dbReference type="InterPro" id="IPR001471">
    <property type="entry name" value="AP2/ERF_dom"/>
</dbReference>
<dbReference type="EMBL" id="KX868831">
    <property type="protein sequence ID" value="APQ47344.1"/>
    <property type="molecule type" value="mRNA"/>
</dbReference>
<dbReference type="CDD" id="cd00018">
    <property type="entry name" value="AP2"/>
    <property type="match status" value="1"/>
</dbReference>
<evidence type="ECO:0000256" key="2">
    <source>
        <dbReference type="ARBA" id="ARBA00023015"/>
    </source>
</evidence>
<name>A0A1L6CAY7_9ROSI</name>
<reference evidence="7" key="2">
    <citation type="submission" date="2016-09" db="EMBL/GenBank/DDBJ databases">
        <authorList>
            <person name="Capua I."/>
            <person name="De Benedictis P."/>
            <person name="Joannis T."/>
            <person name="Lombin L.H."/>
            <person name="Cattoli G."/>
        </authorList>
    </citation>
    <scope>NUCLEOTIDE SEQUENCE</scope>
</reference>
<dbReference type="Pfam" id="PF00847">
    <property type="entry name" value="AP2"/>
    <property type="match status" value="1"/>
</dbReference>
<dbReference type="SUPFAM" id="SSF54171">
    <property type="entry name" value="DNA-binding domain"/>
    <property type="match status" value="1"/>
</dbReference>
<dbReference type="GO" id="GO:0003700">
    <property type="term" value="F:DNA-binding transcription factor activity"/>
    <property type="evidence" value="ECO:0007669"/>
    <property type="project" value="InterPro"/>
</dbReference>
<dbReference type="PANTHER" id="PTHR31194">
    <property type="entry name" value="SHN SHINE , DNA BINDING / TRANSCRIPTION FACTOR"/>
    <property type="match status" value="1"/>
</dbReference>
<keyword evidence="3" id="KW-0238">DNA-binding</keyword>
<dbReference type="SMART" id="SM00380">
    <property type="entry name" value="AP2"/>
    <property type="match status" value="1"/>
</dbReference>
<evidence type="ECO:0000259" key="6">
    <source>
        <dbReference type="PROSITE" id="PS51032"/>
    </source>
</evidence>
<dbReference type="PANTHER" id="PTHR31194:SF208">
    <property type="entry name" value="AP2_ERF DOMAIN-CONTAINING PROTEIN"/>
    <property type="match status" value="1"/>
</dbReference>
<evidence type="ECO:0000256" key="1">
    <source>
        <dbReference type="ARBA" id="ARBA00004123"/>
    </source>
</evidence>
<protein>
    <submittedName>
        <fullName evidence="7">AP2/ERF domain-containing transcription factor</fullName>
    </submittedName>
</protein>
<keyword evidence="2" id="KW-0805">Transcription regulation</keyword>
<dbReference type="Gene3D" id="3.30.730.10">
    <property type="entry name" value="AP2/ERF domain"/>
    <property type="match status" value="1"/>
</dbReference>
<evidence type="ECO:0000256" key="3">
    <source>
        <dbReference type="ARBA" id="ARBA00023125"/>
    </source>
</evidence>
<keyword evidence="4" id="KW-0804">Transcription</keyword>
<dbReference type="InterPro" id="IPR050913">
    <property type="entry name" value="AP2/ERF_ERF"/>
</dbReference>
<keyword evidence="5" id="KW-0539">Nucleus</keyword>
<evidence type="ECO:0000256" key="4">
    <source>
        <dbReference type="ARBA" id="ARBA00023163"/>
    </source>
</evidence>
<comment type="subcellular location">
    <subcellularLocation>
        <location evidence="1">Nucleus</location>
    </subcellularLocation>
</comment>
<accession>A0A1L6CAY7</accession>
<evidence type="ECO:0000313" key="7">
    <source>
        <dbReference type="EMBL" id="APQ47344.1"/>
    </source>
</evidence>
<dbReference type="GO" id="GO:0003677">
    <property type="term" value="F:DNA binding"/>
    <property type="evidence" value="ECO:0007669"/>
    <property type="project" value="UniProtKB-KW"/>
</dbReference>
<evidence type="ECO:0000256" key="5">
    <source>
        <dbReference type="ARBA" id="ARBA00023242"/>
    </source>
</evidence>
<dbReference type="InterPro" id="IPR016177">
    <property type="entry name" value="DNA-bd_dom_sf"/>
</dbReference>
<dbReference type="GO" id="GO:0005634">
    <property type="term" value="C:nucleus"/>
    <property type="evidence" value="ECO:0007669"/>
    <property type="project" value="UniProtKB-SubCell"/>
</dbReference>
<organism evidence="7">
    <name type="scientific">Vernicia montana</name>
    <dbReference type="NCBI Taxonomy" id="316732"/>
    <lineage>
        <taxon>Eukaryota</taxon>
        <taxon>Viridiplantae</taxon>
        <taxon>Streptophyta</taxon>
        <taxon>Embryophyta</taxon>
        <taxon>Tracheophyta</taxon>
        <taxon>Spermatophyta</taxon>
        <taxon>Magnoliopsida</taxon>
        <taxon>eudicotyledons</taxon>
        <taxon>Gunneridae</taxon>
        <taxon>Pentapetalae</taxon>
        <taxon>rosids</taxon>
        <taxon>fabids</taxon>
        <taxon>Malpighiales</taxon>
        <taxon>Euphorbiaceae</taxon>
        <taxon>Crotonoideae</taxon>
        <taxon>Aleuritideae</taxon>
        <taxon>Vernicia</taxon>
    </lineage>
</organism>
<dbReference type="InterPro" id="IPR036955">
    <property type="entry name" value="AP2/ERF_dom_sf"/>
</dbReference>